<gene>
    <name evidence="2" type="ORF">FMA36_16660</name>
</gene>
<proteinExistence type="predicted"/>
<name>A0A857FRA0_KOMXY</name>
<organism evidence="2 3">
    <name type="scientific">Komagataeibacter xylinus</name>
    <name type="common">Gluconacetobacter xylinus</name>
    <dbReference type="NCBI Taxonomy" id="28448"/>
    <lineage>
        <taxon>Bacteria</taxon>
        <taxon>Pseudomonadati</taxon>
        <taxon>Pseudomonadota</taxon>
        <taxon>Alphaproteobacteria</taxon>
        <taxon>Acetobacterales</taxon>
        <taxon>Acetobacteraceae</taxon>
        <taxon>Komagataeibacter</taxon>
    </lineage>
</organism>
<keyword evidence="1" id="KW-0732">Signal</keyword>
<feature type="chain" id="PRO_5032325533" evidence="1">
    <location>
        <begin position="26"/>
        <end position="301"/>
    </location>
</feature>
<reference evidence="2 3" key="1">
    <citation type="journal article" date="2020" name="Carbohydr. Polym.">
        <title>Characterization and optimization of production of bacterial cellulose from strain CGMCC 17276 based on whole-genome analysis.</title>
        <authorList>
            <person name="Lu T."/>
            <person name="Gao H."/>
            <person name="Liao B."/>
            <person name="Wu J."/>
            <person name="Zhang W."/>
            <person name="Huang J."/>
            <person name="Liu M."/>
            <person name="Huang J."/>
            <person name="Chang Z."/>
            <person name="Jin M."/>
            <person name="Yi Z."/>
            <person name="Jiang D."/>
        </authorList>
    </citation>
    <scope>NUCLEOTIDE SEQUENCE [LARGE SCALE GENOMIC DNA]</scope>
    <source>
        <strain evidence="2 3">CGMCC 17276</strain>
    </source>
</reference>
<sequence>MKMKKNYATLGLALALAACGGAQKAAPPTDSTLSQDMDTGHDAVGLDRLAVAEQQYRAAGQRAVARDDVTAIGDAGYNLATVQLDENKPQDALATITSTRAAVALRGQATDDTGLDLVQAGALHRLGREAEAAKQAALAAGAQDPDIAEKGQFIRGLIADESGDGATLASVAAYFETLTGKLPDSWTADGKEMAARNLLATGGSAQTAWQDALQAATIRQTQVHYRDMARALGVAARAATKAGNVQAAAQLYARASQSARQAGDTTAADQWAKLAGTAPVADPFAAPAATAAKDTAGKSGK</sequence>
<dbReference type="Proteomes" id="UP000464674">
    <property type="component" value="Chromosome"/>
</dbReference>
<evidence type="ECO:0000313" key="3">
    <source>
        <dbReference type="Proteomes" id="UP000464674"/>
    </source>
</evidence>
<evidence type="ECO:0000313" key="2">
    <source>
        <dbReference type="EMBL" id="QHC36921.1"/>
    </source>
</evidence>
<dbReference type="AlphaFoldDB" id="A0A857FRA0"/>
<dbReference type="PROSITE" id="PS51257">
    <property type="entry name" value="PROKAR_LIPOPROTEIN"/>
    <property type="match status" value="1"/>
</dbReference>
<protein>
    <submittedName>
        <fullName evidence="2">Uncharacterized protein</fullName>
    </submittedName>
</protein>
<dbReference type="OrthoDB" id="7375477at2"/>
<accession>A0A857FRA0</accession>
<evidence type="ECO:0000256" key="1">
    <source>
        <dbReference type="SAM" id="SignalP"/>
    </source>
</evidence>
<dbReference type="EMBL" id="CP041348">
    <property type="protein sequence ID" value="QHC36921.1"/>
    <property type="molecule type" value="Genomic_DNA"/>
</dbReference>
<feature type="signal peptide" evidence="1">
    <location>
        <begin position="1"/>
        <end position="25"/>
    </location>
</feature>
<dbReference type="RefSeq" id="WP_159263402.1">
    <property type="nucleotide sequence ID" value="NZ_CP041348.1"/>
</dbReference>